<accession>A0A9X1UBY6</accession>
<dbReference type="PANTHER" id="PTHR35271">
    <property type="entry name" value="ABC TRANSPORTER, SUBSTRATE-BINDING LIPOPROTEIN-RELATED"/>
    <property type="match status" value="1"/>
</dbReference>
<reference evidence="1" key="1">
    <citation type="submission" date="2022-01" db="EMBL/GenBank/DDBJ databases">
        <title>Genome sequnece data of strain Bradyrhizobium sp. nov.</title>
        <authorList>
            <person name="Zhang J."/>
        </authorList>
    </citation>
    <scope>NUCLEOTIDE SEQUENCE</scope>
    <source>
        <strain evidence="2">WYCCWR 12774</strain>
        <strain evidence="1">WYCCWR 13023</strain>
    </source>
</reference>
<dbReference type="EMBL" id="JAKLUA010000002">
    <property type="protein sequence ID" value="MCG2666964.1"/>
    <property type="molecule type" value="Genomic_DNA"/>
</dbReference>
<dbReference type="EMBL" id="JAKLTY010000031">
    <property type="protein sequence ID" value="MCG2631726.1"/>
    <property type="molecule type" value="Genomic_DNA"/>
</dbReference>
<dbReference type="PANTHER" id="PTHR35271:SF1">
    <property type="entry name" value="ABC TRANSPORTER, SUBSTRATE-BINDING LIPOPROTEIN"/>
    <property type="match status" value="1"/>
</dbReference>
<evidence type="ECO:0000313" key="1">
    <source>
        <dbReference type="EMBL" id="MCG2631726.1"/>
    </source>
</evidence>
<sequence>MRRRGVIQLLVGGGAALWPAVARSQKPTKMKRIAMVSAGTQTNAMNNDNKYFRAFFEELAQLGYVESQNLSVERYSAEGQLDRFAELARNVVATQPDLIYAMSGPLALVFKVTTATIPIVAISADPIALGLVPSIARSGSNITGVSVDAGIQIWGKRLGLLIEAASTLSNTRFLASQSLWKRASGSGAAVQEAARQAGIKLSGALLTMISEPAYRPVFQLMEQERADSIVVSDEPEHLPYLGLITKLAAKARIPAVYPYRAFVDLGGLLAYSTDLLDIQRRCANLVYRILQGDNPGDIPFYQQTRFELVINLKTAKALDLAIPATLLARADEVIE</sequence>
<name>A0A9X1UBY6_9BRAD</name>
<dbReference type="Gene3D" id="3.40.50.2300">
    <property type="match status" value="2"/>
</dbReference>
<evidence type="ECO:0000313" key="4">
    <source>
        <dbReference type="Proteomes" id="UP001139054"/>
    </source>
</evidence>
<dbReference type="Proteomes" id="UP001139012">
    <property type="component" value="Unassembled WGS sequence"/>
</dbReference>
<organism evidence="1 4">
    <name type="scientific">Bradyrhizobium zhengyangense</name>
    <dbReference type="NCBI Taxonomy" id="2911009"/>
    <lineage>
        <taxon>Bacteria</taxon>
        <taxon>Pseudomonadati</taxon>
        <taxon>Pseudomonadota</taxon>
        <taxon>Alphaproteobacteria</taxon>
        <taxon>Hyphomicrobiales</taxon>
        <taxon>Nitrobacteraceae</taxon>
        <taxon>Bradyrhizobium</taxon>
    </lineage>
</organism>
<protein>
    <submittedName>
        <fullName evidence="1">ABC transporter substrate-binding protein</fullName>
    </submittedName>
</protein>
<dbReference type="RefSeq" id="WP_237866533.1">
    <property type="nucleotide sequence ID" value="NZ_JAKLTY010000031.1"/>
</dbReference>
<dbReference type="Pfam" id="PF04392">
    <property type="entry name" value="ABC_sub_bind"/>
    <property type="match status" value="1"/>
</dbReference>
<comment type="caution">
    <text evidence="1">The sequence shown here is derived from an EMBL/GenBank/DDBJ whole genome shotgun (WGS) entry which is preliminary data.</text>
</comment>
<evidence type="ECO:0000313" key="2">
    <source>
        <dbReference type="EMBL" id="MCG2666964.1"/>
    </source>
</evidence>
<gene>
    <name evidence="2" type="ORF">L6637_08375</name>
    <name evidence="1" type="ORF">L6654_34365</name>
</gene>
<keyword evidence="3" id="KW-1185">Reference proteome</keyword>
<dbReference type="InterPro" id="IPR007487">
    <property type="entry name" value="ABC_transpt-TYRBP-like"/>
</dbReference>
<proteinExistence type="predicted"/>
<evidence type="ECO:0000313" key="3">
    <source>
        <dbReference type="Proteomes" id="UP001139012"/>
    </source>
</evidence>
<dbReference type="AlphaFoldDB" id="A0A9X1UBY6"/>
<dbReference type="CDD" id="cd06325">
    <property type="entry name" value="PBP1_ABC_unchar_transporter"/>
    <property type="match status" value="1"/>
</dbReference>
<dbReference type="Proteomes" id="UP001139054">
    <property type="component" value="Unassembled WGS sequence"/>
</dbReference>